<dbReference type="Proteomes" id="UP001279734">
    <property type="component" value="Unassembled WGS sequence"/>
</dbReference>
<evidence type="ECO:0000313" key="1">
    <source>
        <dbReference type="EMBL" id="GMH25368.1"/>
    </source>
</evidence>
<proteinExistence type="predicted"/>
<keyword evidence="2" id="KW-1185">Reference proteome</keyword>
<protein>
    <submittedName>
        <fullName evidence="1">Uncharacterized protein</fullName>
    </submittedName>
</protein>
<comment type="caution">
    <text evidence="1">The sequence shown here is derived from an EMBL/GenBank/DDBJ whole genome shotgun (WGS) entry which is preliminary data.</text>
</comment>
<accession>A0AAD3T8I9</accession>
<reference evidence="1" key="1">
    <citation type="submission" date="2023-05" db="EMBL/GenBank/DDBJ databases">
        <title>Nepenthes gracilis genome sequencing.</title>
        <authorList>
            <person name="Fukushima K."/>
        </authorList>
    </citation>
    <scope>NUCLEOTIDE SEQUENCE</scope>
    <source>
        <strain evidence="1">SING2019-196</strain>
    </source>
</reference>
<dbReference type="AlphaFoldDB" id="A0AAD3T8I9"/>
<name>A0AAD3T8I9_NEPGR</name>
<organism evidence="1 2">
    <name type="scientific">Nepenthes gracilis</name>
    <name type="common">Slender pitcher plant</name>
    <dbReference type="NCBI Taxonomy" id="150966"/>
    <lineage>
        <taxon>Eukaryota</taxon>
        <taxon>Viridiplantae</taxon>
        <taxon>Streptophyta</taxon>
        <taxon>Embryophyta</taxon>
        <taxon>Tracheophyta</taxon>
        <taxon>Spermatophyta</taxon>
        <taxon>Magnoliopsida</taxon>
        <taxon>eudicotyledons</taxon>
        <taxon>Gunneridae</taxon>
        <taxon>Pentapetalae</taxon>
        <taxon>Caryophyllales</taxon>
        <taxon>Nepenthaceae</taxon>
        <taxon>Nepenthes</taxon>
    </lineage>
</organism>
<evidence type="ECO:0000313" key="2">
    <source>
        <dbReference type="Proteomes" id="UP001279734"/>
    </source>
</evidence>
<sequence>MADVWDFFGSIFGLSALLYLLDAKNAEAAHCWAVVAESRSCNTFNAKLADLQPVLLMRAAAYLVLMLCPCNNLDS</sequence>
<dbReference type="EMBL" id="BSYO01000029">
    <property type="protein sequence ID" value="GMH25368.1"/>
    <property type="molecule type" value="Genomic_DNA"/>
</dbReference>
<gene>
    <name evidence="1" type="ORF">Nepgr_027211</name>
</gene>